<dbReference type="OMA" id="EWGFDHG"/>
<dbReference type="SUPFAM" id="SSF53213">
    <property type="entry name" value="LigB-like"/>
    <property type="match status" value="1"/>
</dbReference>
<sequence length="279" mass="30230">MAAAVKAPATIISPLFLSHGSPTLPISDTPTRTFLEGLGRQISPVPKAILAVSAHWTTSEPSVTLTNAPETIHDFYGFPAVLYEQRYPVPGAPELARRTASLLRAAGLPVREDKKRGLDHGAWVPLKLMYPEAQIPVVQLSVMPDKDAAFHFRLGQALAPLKEEGVLVMGSGGVVHNLGEVFGRTPAAKGDGNWARDFADWLDLALMEKRFSDVCSYLEKAPHARRAHPSPEHFLPLHVALGAAGEDAEARQLHDSWEFKVLGLTSYEFVPKGNVPVAA</sequence>
<dbReference type="InterPro" id="IPR014436">
    <property type="entry name" value="Extradiol_dOase_DODA"/>
</dbReference>
<keyword evidence="5" id="KW-0560">Oxidoreductase</keyword>
<dbReference type="OrthoDB" id="7396853at2759"/>
<dbReference type="GO" id="GO:0008270">
    <property type="term" value="F:zinc ion binding"/>
    <property type="evidence" value="ECO:0007669"/>
    <property type="project" value="InterPro"/>
</dbReference>
<feature type="domain" description="Extradiol ring-cleavage dioxygenase class III enzyme subunit B" evidence="6">
    <location>
        <begin position="16"/>
        <end position="269"/>
    </location>
</feature>
<dbReference type="GO" id="GO:0016702">
    <property type="term" value="F:oxidoreductase activity, acting on single donors with incorporation of molecular oxygen, incorporation of two atoms of oxygen"/>
    <property type="evidence" value="ECO:0007669"/>
    <property type="project" value="UniProtKB-ARBA"/>
</dbReference>
<evidence type="ECO:0000313" key="8">
    <source>
        <dbReference type="Proteomes" id="UP000054558"/>
    </source>
</evidence>
<dbReference type="STRING" id="105231.A0A1Y1HWZ9"/>
<dbReference type="PIRSF" id="PIRSF006157">
    <property type="entry name" value="Doxgns_DODA"/>
    <property type="match status" value="1"/>
</dbReference>
<comment type="cofactor">
    <cofactor evidence="1">
        <name>Zn(2+)</name>
        <dbReference type="ChEBI" id="CHEBI:29105"/>
    </cofactor>
</comment>
<organism evidence="7 8">
    <name type="scientific">Klebsormidium nitens</name>
    <name type="common">Green alga</name>
    <name type="synonym">Ulothrix nitens</name>
    <dbReference type="NCBI Taxonomy" id="105231"/>
    <lineage>
        <taxon>Eukaryota</taxon>
        <taxon>Viridiplantae</taxon>
        <taxon>Streptophyta</taxon>
        <taxon>Klebsormidiophyceae</taxon>
        <taxon>Klebsormidiales</taxon>
        <taxon>Klebsormidiaceae</taxon>
        <taxon>Klebsormidium</taxon>
    </lineage>
</organism>
<evidence type="ECO:0000256" key="1">
    <source>
        <dbReference type="ARBA" id="ARBA00001947"/>
    </source>
</evidence>
<dbReference type="InterPro" id="IPR004183">
    <property type="entry name" value="Xdiol_dOase_suB"/>
</dbReference>
<evidence type="ECO:0000313" key="7">
    <source>
        <dbReference type="EMBL" id="GAQ83165.1"/>
    </source>
</evidence>
<proteinExistence type="inferred from homology"/>
<keyword evidence="7" id="KW-0223">Dioxygenase</keyword>
<dbReference type="EMBL" id="DF237087">
    <property type="protein sequence ID" value="GAQ83165.1"/>
    <property type="molecule type" value="Genomic_DNA"/>
</dbReference>
<reference evidence="7 8" key="1">
    <citation type="journal article" date="2014" name="Nat. Commun.">
        <title>Klebsormidium flaccidum genome reveals primary factors for plant terrestrial adaptation.</title>
        <authorList>
            <person name="Hori K."/>
            <person name="Maruyama F."/>
            <person name="Fujisawa T."/>
            <person name="Togashi T."/>
            <person name="Yamamoto N."/>
            <person name="Seo M."/>
            <person name="Sato S."/>
            <person name="Yamada T."/>
            <person name="Mori H."/>
            <person name="Tajima N."/>
            <person name="Moriyama T."/>
            <person name="Ikeuchi M."/>
            <person name="Watanabe M."/>
            <person name="Wada H."/>
            <person name="Kobayashi K."/>
            <person name="Saito M."/>
            <person name="Masuda T."/>
            <person name="Sasaki-Sekimoto Y."/>
            <person name="Mashiguchi K."/>
            <person name="Awai K."/>
            <person name="Shimojima M."/>
            <person name="Masuda S."/>
            <person name="Iwai M."/>
            <person name="Nobusawa T."/>
            <person name="Narise T."/>
            <person name="Kondo S."/>
            <person name="Saito H."/>
            <person name="Sato R."/>
            <person name="Murakawa M."/>
            <person name="Ihara Y."/>
            <person name="Oshima-Yamada Y."/>
            <person name="Ohtaka K."/>
            <person name="Satoh M."/>
            <person name="Sonobe K."/>
            <person name="Ishii M."/>
            <person name="Ohtani R."/>
            <person name="Kanamori-Sato M."/>
            <person name="Honoki R."/>
            <person name="Miyazaki D."/>
            <person name="Mochizuki H."/>
            <person name="Umetsu J."/>
            <person name="Higashi K."/>
            <person name="Shibata D."/>
            <person name="Kamiya Y."/>
            <person name="Sato N."/>
            <person name="Nakamura Y."/>
            <person name="Tabata S."/>
            <person name="Ida S."/>
            <person name="Kurokawa K."/>
            <person name="Ohta H."/>
        </authorList>
    </citation>
    <scope>NUCLEOTIDE SEQUENCE [LARGE SCALE GENOMIC DNA]</scope>
    <source>
        <strain evidence="7 8">NIES-2285</strain>
    </source>
</reference>
<evidence type="ECO:0000259" key="6">
    <source>
        <dbReference type="Pfam" id="PF02900"/>
    </source>
</evidence>
<evidence type="ECO:0000256" key="3">
    <source>
        <dbReference type="ARBA" id="ARBA00022723"/>
    </source>
</evidence>
<dbReference type="PANTHER" id="PTHR30096:SF0">
    <property type="entry name" value="4,5-DOPA DIOXYGENASE EXTRADIOL-LIKE PROTEIN"/>
    <property type="match status" value="1"/>
</dbReference>
<dbReference type="Pfam" id="PF02900">
    <property type="entry name" value="LigB"/>
    <property type="match status" value="1"/>
</dbReference>
<evidence type="ECO:0000256" key="2">
    <source>
        <dbReference type="ARBA" id="ARBA00007581"/>
    </source>
</evidence>
<dbReference type="Gene3D" id="3.40.830.10">
    <property type="entry name" value="LigB-like"/>
    <property type="match status" value="1"/>
</dbReference>
<keyword evidence="8" id="KW-1185">Reference proteome</keyword>
<dbReference type="PANTHER" id="PTHR30096">
    <property type="entry name" value="4,5-DOPA DIOXYGENASE EXTRADIOL-LIKE PROTEIN"/>
    <property type="match status" value="1"/>
</dbReference>
<dbReference type="CDD" id="cd07363">
    <property type="entry name" value="45_DOPA_Dioxygenase"/>
    <property type="match status" value="1"/>
</dbReference>
<evidence type="ECO:0000256" key="5">
    <source>
        <dbReference type="ARBA" id="ARBA00023002"/>
    </source>
</evidence>
<evidence type="ECO:0000256" key="4">
    <source>
        <dbReference type="ARBA" id="ARBA00022833"/>
    </source>
</evidence>
<gene>
    <name evidence="7" type="ORF">KFL_001380070</name>
</gene>
<name>A0A1Y1HWZ9_KLENI</name>
<protein>
    <submittedName>
        <fullName evidence="7">4,5-DOPA dioxygenase extradiol</fullName>
    </submittedName>
</protein>
<dbReference type="Proteomes" id="UP000054558">
    <property type="component" value="Unassembled WGS sequence"/>
</dbReference>
<dbReference type="AlphaFoldDB" id="A0A1Y1HWZ9"/>
<accession>A0A1Y1HWZ9</accession>
<dbReference type="GO" id="GO:0008198">
    <property type="term" value="F:ferrous iron binding"/>
    <property type="evidence" value="ECO:0007669"/>
    <property type="project" value="InterPro"/>
</dbReference>
<keyword evidence="3" id="KW-0479">Metal-binding</keyword>
<keyword evidence="4" id="KW-0862">Zinc</keyword>
<comment type="similarity">
    <text evidence="2">Belongs to the DODA-type extradiol aromatic ring-opening dioxygenase family.</text>
</comment>